<reference evidence="1 2" key="1">
    <citation type="submission" date="2024-10" db="EMBL/GenBank/DDBJ databases">
        <title>The Natural Products Discovery Center: Release of the First 8490 Sequenced Strains for Exploring Actinobacteria Biosynthetic Diversity.</title>
        <authorList>
            <person name="Kalkreuter E."/>
            <person name="Kautsar S.A."/>
            <person name="Yang D."/>
            <person name="Bader C.D."/>
            <person name="Teijaro C.N."/>
            <person name="Fluegel L."/>
            <person name="Davis C.M."/>
            <person name="Simpson J.R."/>
            <person name="Lauterbach L."/>
            <person name="Steele A.D."/>
            <person name="Gui C."/>
            <person name="Meng S."/>
            <person name="Li G."/>
            <person name="Viehrig K."/>
            <person name="Ye F."/>
            <person name="Su P."/>
            <person name="Kiefer A.F."/>
            <person name="Nichols A."/>
            <person name="Cepeda A.J."/>
            <person name="Yan W."/>
            <person name="Fan B."/>
            <person name="Jiang Y."/>
            <person name="Adhikari A."/>
            <person name="Zheng C.-J."/>
            <person name="Schuster L."/>
            <person name="Cowan T.M."/>
            <person name="Smanski M.J."/>
            <person name="Chevrette M.G."/>
            <person name="De Carvalho L.P.S."/>
            <person name="Shen B."/>
        </authorList>
    </citation>
    <scope>NUCLEOTIDE SEQUENCE [LARGE SCALE GENOMIC DNA]</scope>
    <source>
        <strain evidence="1 2">NPDC050545</strain>
    </source>
</reference>
<dbReference type="RefSeq" id="WP_397089924.1">
    <property type="nucleotide sequence ID" value="NZ_JBITGY010000014.1"/>
</dbReference>
<comment type="caution">
    <text evidence="1">The sequence shown here is derived from an EMBL/GenBank/DDBJ whole genome shotgun (WGS) entry which is preliminary data.</text>
</comment>
<dbReference type="Proteomes" id="UP001612741">
    <property type="component" value="Unassembled WGS sequence"/>
</dbReference>
<organism evidence="1 2">
    <name type="scientific">Nonomuraea typhae</name>
    <dbReference type="NCBI Taxonomy" id="2603600"/>
    <lineage>
        <taxon>Bacteria</taxon>
        <taxon>Bacillati</taxon>
        <taxon>Actinomycetota</taxon>
        <taxon>Actinomycetes</taxon>
        <taxon>Streptosporangiales</taxon>
        <taxon>Streptosporangiaceae</taxon>
        <taxon>Nonomuraea</taxon>
    </lineage>
</organism>
<keyword evidence="2" id="KW-1185">Reference proteome</keyword>
<gene>
    <name evidence="1" type="ORF">ACIBG2_42745</name>
</gene>
<evidence type="ECO:0000313" key="2">
    <source>
        <dbReference type="Proteomes" id="UP001612741"/>
    </source>
</evidence>
<dbReference type="EMBL" id="JBITGY010000014">
    <property type="protein sequence ID" value="MFI6504165.1"/>
    <property type="molecule type" value="Genomic_DNA"/>
</dbReference>
<evidence type="ECO:0008006" key="3">
    <source>
        <dbReference type="Google" id="ProtNLM"/>
    </source>
</evidence>
<sequence length="46" mass="4955">MTRIVVTGASRRLGRAVLADLTTAPAAWQRARGRRPEYLAGQCCGP</sequence>
<evidence type="ECO:0000313" key="1">
    <source>
        <dbReference type="EMBL" id="MFI6504165.1"/>
    </source>
</evidence>
<accession>A0ABW7Z7M1</accession>
<protein>
    <recommendedName>
        <fullName evidence="3">Short-chain dehydrogenase</fullName>
    </recommendedName>
</protein>
<name>A0ABW7Z7M1_9ACTN</name>
<proteinExistence type="predicted"/>